<proteinExistence type="predicted"/>
<dbReference type="EMBL" id="CP006912">
    <property type="protein sequence ID" value="AHB47285.1"/>
    <property type="molecule type" value="Genomic_DNA"/>
</dbReference>
<dbReference type="GO" id="GO:0009252">
    <property type="term" value="P:peptidoglycan biosynthetic process"/>
    <property type="evidence" value="ECO:0007669"/>
    <property type="project" value="TreeGrafter"/>
</dbReference>
<organism evidence="2 3">
    <name type="scientific">Hyphomicrobium nitrativorans NL23</name>
    <dbReference type="NCBI Taxonomy" id="1029756"/>
    <lineage>
        <taxon>Bacteria</taxon>
        <taxon>Pseudomonadati</taxon>
        <taxon>Pseudomonadota</taxon>
        <taxon>Alphaproteobacteria</taxon>
        <taxon>Hyphomicrobiales</taxon>
        <taxon>Hyphomicrobiaceae</taxon>
        <taxon>Hyphomicrobium</taxon>
    </lineage>
</organism>
<evidence type="ECO:0000313" key="3">
    <source>
        <dbReference type="Proteomes" id="UP000018542"/>
    </source>
</evidence>
<sequence>MIGVFDSGLGGLTVLGALARRFPGVSFVYLGDHARVPYGDRASDEIVDLTRAGTEALFRQGCRLVVLGCNTATAVAARRLQQEWLPATSWKAEGRNVLGIVAPTVEAATQTPWAVTSPQYPQKFLTDRIAVFGTTRTIASGVYAEEIRKRCPKVTVIQQVAAELAGAIEHGSDEVELDRLVKRAIDGVLAQSDGEPPHRAILGCTHFPLVEHLFRRHLPPATRILSQPEVVADSLEDYLSRHARYTEGGERHSEPVLFTTGAPDAITERARIFSQAPVSFSRIEI</sequence>
<name>V5SAN4_9HYPH</name>
<reference evidence="2 3" key="1">
    <citation type="journal article" date="2014" name="Genome Announc.">
        <title>Complete Genome Sequence of Hyphomicrobium nitrativorans Strain NL23, a Denitrifying Bacterium Isolated from Biofilm of a Methanol-Fed Denitrification System Treating Seawater at the Montreal Biodome.</title>
        <authorList>
            <person name="Martineau C."/>
            <person name="Villeneuve C."/>
            <person name="Mauffrey F."/>
            <person name="Villemur R."/>
        </authorList>
    </citation>
    <scope>NUCLEOTIDE SEQUENCE [LARGE SCALE GENOMIC DNA]</scope>
    <source>
        <strain evidence="2">NL23</strain>
    </source>
</reference>
<gene>
    <name evidence="2" type="ORF">W911_00905</name>
</gene>
<keyword evidence="1" id="KW-0413">Isomerase</keyword>
<dbReference type="Proteomes" id="UP000018542">
    <property type="component" value="Chromosome"/>
</dbReference>
<dbReference type="Pfam" id="PF01177">
    <property type="entry name" value="Asp_Glu_race"/>
    <property type="match status" value="1"/>
</dbReference>
<dbReference type="GO" id="GO:0008881">
    <property type="term" value="F:glutamate racemase activity"/>
    <property type="evidence" value="ECO:0007669"/>
    <property type="project" value="TreeGrafter"/>
</dbReference>
<protein>
    <submittedName>
        <fullName evidence="2">Glutamate racemase</fullName>
    </submittedName>
</protein>
<dbReference type="HOGENOM" id="CLU_052344_0_3_5"/>
<dbReference type="PROSITE" id="PS00923">
    <property type="entry name" value="ASP_GLU_RACEMASE_1"/>
    <property type="match status" value="1"/>
</dbReference>
<dbReference type="Gene3D" id="3.40.50.1860">
    <property type="match status" value="2"/>
</dbReference>
<keyword evidence="3" id="KW-1185">Reference proteome</keyword>
<dbReference type="InterPro" id="IPR001920">
    <property type="entry name" value="Asp/Glu_race"/>
</dbReference>
<dbReference type="OrthoDB" id="9801055at2"/>
<dbReference type="InterPro" id="IPR015942">
    <property type="entry name" value="Asp/Glu/hydantoin_racemase"/>
</dbReference>
<evidence type="ECO:0000256" key="1">
    <source>
        <dbReference type="ARBA" id="ARBA00023235"/>
    </source>
</evidence>
<dbReference type="PATRIC" id="fig|1029756.8.peg.194"/>
<dbReference type="RefSeq" id="WP_023785627.1">
    <property type="nucleotide sequence ID" value="NC_022997.1"/>
</dbReference>
<dbReference type="KEGG" id="hni:W911_00905"/>
<dbReference type="STRING" id="1029756.W911_00905"/>
<dbReference type="AlphaFoldDB" id="V5SAN4"/>
<dbReference type="PANTHER" id="PTHR21198">
    <property type="entry name" value="GLUTAMATE RACEMASE"/>
    <property type="match status" value="1"/>
</dbReference>
<dbReference type="SUPFAM" id="SSF53681">
    <property type="entry name" value="Aspartate/glutamate racemase"/>
    <property type="match status" value="2"/>
</dbReference>
<evidence type="ECO:0000313" key="2">
    <source>
        <dbReference type="EMBL" id="AHB47285.1"/>
    </source>
</evidence>
<dbReference type="InterPro" id="IPR018187">
    <property type="entry name" value="Asp/Glu_racemase_AS_1"/>
</dbReference>
<dbReference type="PANTHER" id="PTHR21198:SF2">
    <property type="entry name" value="GLUTAMATE RACEMASE"/>
    <property type="match status" value="1"/>
</dbReference>
<accession>V5SAN4</accession>